<accession>V7AU10</accession>
<feature type="region of interest" description="Disordered" evidence="1">
    <location>
        <begin position="1"/>
        <end position="39"/>
    </location>
</feature>
<gene>
    <name evidence="2" type="ORF">PHAVU_009G075800g</name>
</gene>
<name>V7AU10_PHAVU</name>
<organism evidence="2 3">
    <name type="scientific">Phaseolus vulgaris</name>
    <name type="common">Kidney bean</name>
    <name type="synonym">French bean</name>
    <dbReference type="NCBI Taxonomy" id="3885"/>
    <lineage>
        <taxon>Eukaryota</taxon>
        <taxon>Viridiplantae</taxon>
        <taxon>Streptophyta</taxon>
        <taxon>Embryophyta</taxon>
        <taxon>Tracheophyta</taxon>
        <taxon>Spermatophyta</taxon>
        <taxon>Magnoliopsida</taxon>
        <taxon>eudicotyledons</taxon>
        <taxon>Gunneridae</taxon>
        <taxon>Pentapetalae</taxon>
        <taxon>rosids</taxon>
        <taxon>fabids</taxon>
        <taxon>Fabales</taxon>
        <taxon>Fabaceae</taxon>
        <taxon>Papilionoideae</taxon>
        <taxon>50 kb inversion clade</taxon>
        <taxon>NPAAA clade</taxon>
        <taxon>indigoferoid/millettioid clade</taxon>
        <taxon>Phaseoleae</taxon>
        <taxon>Phaseolus</taxon>
    </lineage>
</organism>
<dbReference type="Gramene" id="ESW08800">
    <property type="protein sequence ID" value="ESW08800"/>
    <property type="gene ID" value="PHAVU_009G075800g"/>
</dbReference>
<evidence type="ECO:0000313" key="2">
    <source>
        <dbReference type="EMBL" id="ESW08800.1"/>
    </source>
</evidence>
<dbReference type="AlphaFoldDB" id="V7AU10"/>
<reference evidence="3" key="1">
    <citation type="journal article" date="2014" name="Nat. Genet.">
        <title>A reference genome for common bean and genome-wide analysis of dual domestications.</title>
        <authorList>
            <person name="Schmutz J."/>
            <person name="McClean P.E."/>
            <person name="Mamidi S."/>
            <person name="Wu G.A."/>
            <person name="Cannon S.B."/>
            <person name="Grimwood J."/>
            <person name="Jenkins J."/>
            <person name="Shu S."/>
            <person name="Song Q."/>
            <person name="Chavarro C."/>
            <person name="Torres-Torres M."/>
            <person name="Geffroy V."/>
            <person name="Moghaddam S.M."/>
            <person name="Gao D."/>
            <person name="Abernathy B."/>
            <person name="Barry K."/>
            <person name="Blair M."/>
            <person name="Brick M.A."/>
            <person name="Chovatia M."/>
            <person name="Gepts P."/>
            <person name="Goodstein D.M."/>
            <person name="Gonzales M."/>
            <person name="Hellsten U."/>
            <person name="Hyten D.L."/>
            <person name="Jia G."/>
            <person name="Kelly J.D."/>
            <person name="Kudrna D."/>
            <person name="Lee R."/>
            <person name="Richard M.M."/>
            <person name="Miklas P.N."/>
            <person name="Osorno J.M."/>
            <person name="Rodrigues J."/>
            <person name="Thareau V."/>
            <person name="Urrea C.A."/>
            <person name="Wang M."/>
            <person name="Yu Y."/>
            <person name="Zhang M."/>
            <person name="Wing R.A."/>
            <person name="Cregan P.B."/>
            <person name="Rokhsar D.S."/>
            <person name="Jackson S.A."/>
        </authorList>
    </citation>
    <scope>NUCLEOTIDE SEQUENCE [LARGE SCALE GENOMIC DNA]</scope>
    <source>
        <strain evidence="3">cv. G19833</strain>
    </source>
</reference>
<proteinExistence type="predicted"/>
<protein>
    <submittedName>
        <fullName evidence="2">Uncharacterized protein</fullName>
    </submittedName>
</protein>
<dbReference type="Proteomes" id="UP000000226">
    <property type="component" value="Chromosome 9"/>
</dbReference>
<sequence length="66" mass="7234">MRRHLALPLPPPSSLPPSLRVFSPPPPLSSSDLLSGSEHAELPPSDFQFLYFLCGFTRDRGLTSSI</sequence>
<evidence type="ECO:0000313" key="3">
    <source>
        <dbReference type="Proteomes" id="UP000000226"/>
    </source>
</evidence>
<evidence type="ECO:0000256" key="1">
    <source>
        <dbReference type="SAM" id="MobiDB-lite"/>
    </source>
</evidence>
<keyword evidence="3" id="KW-1185">Reference proteome</keyword>
<dbReference type="EMBL" id="CM002296">
    <property type="protein sequence ID" value="ESW08800.1"/>
    <property type="molecule type" value="Genomic_DNA"/>
</dbReference>